<dbReference type="SUPFAM" id="SSF63867">
    <property type="entry name" value="MoeA C-terminal domain-like"/>
    <property type="match status" value="1"/>
</dbReference>
<evidence type="ECO:0000256" key="4">
    <source>
        <dbReference type="ARBA" id="ARBA00023150"/>
    </source>
</evidence>
<comment type="catalytic activity">
    <reaction evidence="5">
        <text>adenylyl-molybdopterin + molybdate = Mo-molybdopterin + AMP + H(+)</text>
        <dbReference type="Rhea" id="RHEA:35047"/>
        <dbReference type="ChEBI" id="CHEBI:15378"/>
        <dbReference type="ChEBI" id="CHEBI:36264"/>
        <dbReference type="ChEBI" id="CHEBI:62727"/>
        <dbReference type="ChEBI" id="CHEBI:71302"/>
        <dbReference type="ChEBI" id="CHEBI:456215"/>
        <dbReference type="EC" id="2.10.1.1"/>
    </reaction>
</comment>
<evidence type="ECO:0000313" key="9">
    <source>
        <dbReference type="Proteomes" id="UP001597173"/>
    </source>
</evidence>
<dbReference type="CDD" id="cd00887">
    <property type="entry name" value="MoeA"/>
    <property type="match status" value="1"/>
</dbReference>
<dbReference type="InterPro" id="IPR036425">
    <property type="entry name" value="MoaB/Mog-like_dom_sf"/>
</dbReference>
<keyword evidence="6" id="KW-0460">Magnesium</keyword>
<gene>
    <name evidence="8" type="primary">glp</name>
    <name evidence="8" type="ORF">ACFQ33_02020</name>
</gene>
<keyword evidence="4 6" id="KW-0501">Molybdenum cofactor biosynthesis</keyword>
<keyword evidence="6" id="KW-0808">Transferase</keyword>
<dbReference type="InterPro" id="IPR005110">
    <property type="entry name" value="MoeA_linker/N"/>
</dbReference>
<dbReference type="SMART" id="SM00852">
    <property type="entry name" value="MoCF_biosynth"/>
    <property type="match status" value="1"/>
</dbReference>
<proteinExistence type="inferred from homology"/>
<evidence type="ECO:0000256" key="3">
    <source>
        <dbReference type="ARBA" id="ARBA00010763"/>
    </source>
</evidence>
<dbReference type="InterPro" id="IPR036135">
    <property type="entry name" value="MoeA_linker/N_sf"/>
</dbReference>
<dbReference type="PANTHER" id="PTHR10192">
    <property type="entry name" value="MOLYBDOPTERIN BIOSYNTHESIS PROTEIN"/>
    <property type="match status" value="1"/>
</dbReference>
<comment type="pathway">
    <text evidence="2 6">Cofactor biosynthesis; molybdopterin biosynthesis.</text>
</comment>
<accession>A0ABW3YQ22</accession>
<dbReference type="RefSeq" id="WP_374838247.1">
    <property type="nucleotide sequence ID" value="NZ_JBHEEW010000006.1"/>
</dbReference>
<dbReference type="Pfam" id="PF03454">
    <property type="entry name" value="MoeA_C"/>
    <property type="match status" value="1"/>
</dbReference>
<organism evidence="8 9">
    <name type="scientific">Mycoplana ramosa</name>
    <name type="common">Mycoplana bullata</name>
    <dbReference type="NCBI Taxonomy" id="40837"/>
    <lineage>
        <taxon>Bacteria</taxon>
        <taxon>Pseudomonadati</taxon>
        <taxon>Pseudomonadota</taxon>
        <taxon>Alphaproteobacteria</taxon>
        <taxon>Hyphomicrobiales</taxon>
        <taxon>Rhizobiaceae</taxon>
        <taxon>Mycoplana</taxon>
    </lineage>
</organism>
<evidence type="ECO:0000256" key="5">
    <source>
        <dbReference type="ARBA" id="ARBA00047317"/>
    </source>
</evidence>
<dbReference type="SUPFAM" id="SSF53218">
    <property type="entry name" value="Molybdenum cofactor biosynthesis proteins"/>
    <property type="match status" value="1"/>
</dbReference>
<evidence type="ECO:0000256" key="1">
    <source>
        <dbReference type="ARBA" id="ARBA00002901"/>
    </source>
</evidence>
<evidence type="ECO:0000256" key="6">
    <source>
        <dbReference type="RuleBase" id="RU365090"/>
    </source>
</evidence>
<comment type="caution">
    <text evidence="8">The sequence shown here is derived from an EMBL/GenBank/DDBJ whole genome shotgun (WGS) entry which is preliminary data.</text>
</comment>
<keyword evidence="6" id="KW-0479">Metal-binding</keyword>
<dbReference type="Gene3D" id="3.40.980.10">
    <property type="entry name" value="MoaB/Mog-like domain"/>
    <property type="match status" value="1"/>
</dbReference>
<reference evidence="9" key="1">
    <citation type="journal article" date="2019" name="Int. J. Syst. Evol. Microbiol.">
        <title>The Global Catalogue of Microorganisms (GCM) 10K type strain sequencing project: providing services to taxonomists for standard genome sequencing and annotation.</title>
        <authorList>
            <consortium name="The Broad Institute Genomics Platform"/>
            <consortium name="The Broad Institute Genome Sequencing Center for Infectious Disease"/>
            <person name="Wu L."/>
            <person name="Ma J."/>
        </authorList>
    </citation>
    <scope>NUCLEOTIDE SEQUENCE [LARGE SCALE GENOMIC DNA]</scope>
    <source>
        <strain evidence="9">CCUG 55609</strain>
    </source>
</reference>
<feature type="domain" description="MoaB/Mog" evidence="7">
    <location>
        <begin position="179"/>
        <end position="318"/>
    </location>
</feature>
<dbReference type="Proteomes" id="UP001597173">
    <property type="component" value="Unassembled WGS sequence"/>
</dbReference>
<evidence type="ECO:0000313" key="8">
    <source>
        <dbReference type="EMBL" id="MFD1326677.1"/>
    </source>
</evidence>
<comment type="similarity">
    <text evidence="3 6">Belongs to the MoeA family.</text>
</comment>
<dbReference type="InterPro" id="IPR038987">
    <property type="entry name" value="MoeA-like"/>
</dbReference>
<sequence>MALLPVEDALERLLNAARPPERTENVPLHEACGRVLAKDVLARLTQPPFDNSAMDGYALRHADILQVGTLLRVIGRSAAGHAFTGSVGPGEAVRIFTGAPMPAGADTVLLQEDAEQLDDNRIRTRFLPALGRHIRPRGQDFTEGEAVLRQGELLDAGRLTVAAAMNHPVLSVFARPKVALLATGDELVPPGSTLGASQIVASNAYGVAAIAREAGAEVIDLGIAADEPNAILDAVEWAKACGADVLVTLGGASVGDLDLVQPVLLSAGMELDFWKIAMRPGKPLMVGRLGGMQILGLPGNPVSSMVCALLFLEPLIRRLARLPQSDRRTFATAGARLSANDQRQDYVRASVTQRGDGVLEATPFAKQDSSMMKLFAAADCLIVRPPFAEATEIGDPCEILLLRPPVRVL</sequence>
<dbReference type="PROSITE" id="PS01079">
    <property type="entry name" value="MOCF_BIOSYNTHESIS_2"/>
    <property type="match status" value="1"/>
</dbReference>
<dbReference type="InterPro" id="IPR005111">
    <property type="entry name" value="MoeA_C_domain_IV"/>
</dbReference>
<dbReference type="Gene3D" id="2.170.190.11">
    <property type="entry name" value="Molybdopterin biosynthesis moea protein, domain 3"/>
    <property type="match status" value="1"/>
</dbReference>
<keyword evidence="6" id="KW-0500">Molybdenum</keyword>
<dbReference type="Gene3D" id="2.40.340.10">
    <property type="entry name" value="MoeA, C-terminal, domain IV"/>
    <property type="match status" value="1"/>
</dbReference>
<dbReference type="Gene3D" id="3.90.105.10">
    <property type="entry name" value="Molybdopterin biosynthesis moea protein, domain 2"/>
    <property type="match status" value="1"/>
</dbReference>
<name>A0ABW3YQ22_MYCRA</name>
<comment type="function">
    <text evidence="1 6">Catalyzes the insertion of molybdate into adenylated molybdopterin with the concomitant release of AMP.</text>
</comment>
<evidence type="ECO:0000259" key="7">
    <source>
        <dbReference type="SMART" id="SM00852"/>
    </source>
</evidence>
<dbReference type="PANTHER" id="PTHR10192:SF5">
    <property type="entry name" value="GEPHYRIN"/>
    <property type="match status" value="1"/>
</dbReference>
<dbReference type="SUPFAM" id="SSF63882">
    <property type="entry name" value="MoeA N-terminal region -like"/>
    <property type="match status" value="1"/>
</dbReference>
<comment type="cofactor">
    <cofactor evidence="6">
        <name>Mg(2+)</name>
        <dbReference type="ChEBI" id="CHEBI:18420"/>
    </cofactor>
</comment>
<dbReference type="Pfam" id="PF00994">
    <property type="entry name" value="MoCF_biosynth"/>
    <property type="match status" value="1"/>
</dbReference>
<dbReference type="EC" id="2.10.1.1" evidence="6"/>
<dbReference type="InterPro" id="IPR036688">
    <property type="entry name" value="MoeA_C_domain_IV_sf"/>
</dbReference>
<dbReference type="InterPro" id="IPR008284">
    <property type="entry name" value="MoCF_biosynth_CS"/>
</dbReference>
<dbReference type="Pfam" id="PF03453">
    <property type="entry name" value="MoeA_N"/>
    <property type="match status" value="1"/>
</dbReference>
<evidence type="ECO:0000256" key="2">
    <source>
        <dbReference type="ARBA" id="ARBA00005046"/>
    </source>
</evidence>
<protein>
    <recommendedName>
        <fullName evidence="6">Molybdopterin molybdenumtransferase</fullName>
        <ecNumber evidence="6">2.10.1.1</ecNumber>
    </recommendedName>
</protein>
<dbReference type="InterPro" id="IPR001453">
    <property type="entry name" value="MoaB/Mog_dom"/>
</dbReference>
<dbReference type="EMBL" id="JBHTNF010000001">
    <property type="protein sequence ID" value="MFD1326677.1"/>
    <property type="molecule type" value="Genomic_DNA"/>
</dbReference>
<keyword evidence="9" id="KW-1185">Reference proteome</keyword>
<dbReference type="NCBIfam" id="NF045515">
    <property type="entry name" value="Glp_gephyrin"/>
    <property type="match status" value="1"/>
</dbReference>